<gene>
    <name evidence="1" type="ORF">V6N11_033286</name>
</gene>
<evidence type="ECO:0000313" key="2">
    <source>
        <dbReference type="Proteomes" id="UP001396334"/>
    </source>
</evidence>
<sequence length="230" mass="25290">MAAVAPAILDDKTYSGDTPATQITPSTLERVASPTLLEGQNVVNKGKTEEDQRLYIVQEAVAMGVLMVLMVVSNSVMGSPRSEIPDNVVREGISYASKGDKQAGKLVEQRKVVRTEAYLKLNPNKKLKAFKHQFKTIKVVPMVVGNEVTVVEHVLTMNKGSHVAVRLNEEVNLRINSEKRISRGAMGIQKGLKENARKGLLMKKSYSPRVSRSSVVKWVQSAQPRVDILG</sequence>
<comment type="caution">
    <text evidence="1">The sequence shown here is derived from an EMBL/GenBank/DDBJ whole genome shotgun (WGS) entry which is preliminary data.</text>
</comment>
<proteinExistence type="predicted"/>
<accession>A0ABR2PXT1</accession>
<name>A0ABR2PXT1_9ROSI</name>
<keyword evidence="2" id="KW-1185">Reference proteome</keyword>
<dbReference type="EMBL" id="JBBPBN010000049">
    <property type="protein sequence ID" value="KAK8993183.1"/>
    <property type="molecule type" value="Genomic_DNA"/>
</dbReference>
<dbReference type="Proteomes" id="UP001396334">
    <property type="component" value="Unassembled WGS sequence"/>
</dbReference>
<reference evidence="1 2" key="1">
    <citation type="journal article" date="2024" name="G3 (Bethesda)">
        <title>Genome assembly of Hibiscus sabdariffa L. provides insights into metabolisms of medicinal natural products.</title>
        <authorList>
            <person name="Kim T."/>
        </authorList>
    </citation>
    <scope>NUCLEOTIDE SEQUENCE [LARGE SCALE GENOMIC DNA]</scope>
    <source>
        <strain evidence="1">TK-2024</strain>
        <tissue evidence="1">Old leaves</tissue>
    </source>
</reference>
<organism evidence="1 2">
    <name type="scientific">Hibiscus sabdariffa</name>
    <name type="common">roselle</name>
    <dbReference type="NCBI Taxonomy" id="183260"/>
    <lineage>
        <taxon>Eukaryota</taxon>
        <taxon>Viridiplantae</taxon>
        <taxon>Streptophyta</taxon>
        <taxon>Embryophyta</taxon>
        <taxon>Tracheophyta</taxon>
        <taxon>Spermatophyta</taxon>
        <taxon>Magnoliopsida</taxon>
        <taxon>eudicotyledons</taxon>
        <taxon>Gunneridae</taxon>
        <taxon>Pentapetalae</taxon>
        <taxon>rosids</taxon>
        <taxon>malvids</taxon>
        <taxon>Malvales</taxon>
        <taxon>Malvaceae</taxon>
        <taxon>Malvoideae</taxon>
        <taxon>Hibiscus</taxon>
    </lineage>
</organism>
<protein>
    <submittedName>
        <fullName evidence="1">Uncharacterized protein</fullName>
    </submittedName>
</protein>
<evidence type="ECO:0000313" key="1">
    <source>
        <dbReference type="EMBL" id="KAK8993183.1"/>
    </source>
</evidence>